<keyword evidence="5" id="KW-1185">Reference proteome</keyword>
<feature type="compositionally biased region" description="Pro residues" evidence="1">
    <location>
        <begin position="182"/>
        <end position="193"/>
    </location>
</feature>
<feature type="compositionally biased region" description="Gly residues" evidence="1">
    <location>
        <begin position="115"/>
        <end position="143"/>
    </location>
</feature>
<reference evidence="4 5" key="1">
    <citation type="journal article" date="2020" name="Phytopathology">
        <title>Genome Sequence Resources of Colletotrichum truncatum, C. plurivorum, C. musicola, and C. sojae: Four Species Pathogenic to Soybean (Glycine max).</title>
        <authorList>
            <person name="Rogerio F."/>
            <person name="Boufleur T.R."/>
            <person name="Ciampi-Guillardi M."/>
            <person name="Sukno S.A."/>
            <person name="Thon M.R."/>
            <person name="Massola Junior N.S."/>
            <person name="Baroncelli R."/>
        </authorList>
    </citation>
    <scope>NUCLEOTIDE SEQUENCE [LARGE SCALE GENOMIC DNA]</scope>
    <source>
        <strain evidence="4 5">LFN0009</strain>
    </source>
</reference>
<evidence type="ECO:0000256" key="3">
    <source>
        <dbReference type="SAM" id="SignalP"/>
    </source>
</evidence>
<comment type="caution">
    <text evidence="4">The sequence shown here is derived from an EMBL/GenBank/DDBJ whole genome shotgun (WGS) entry which is preliminary data.</text>
</comment>
<evidence type="ECO:0000313" key="5">
    <source>
        <dbReference type="Proteomes" id="UP000652219"/>
    </source>
</evidence>
<evidence type="ECO:0000256" key="2">
    <source>
        <dbReference type="SAM" id="Phobius"/>
    </source>
</evidence>
<dbReference type="AlphaFoldDB" id="A0A8H6MGM7"/>
<gene>
    <name evidence="4" type="ORF">CSOJ01_15921</name>
</gene>
<feature type="region of interest" description="Disordered" evidence="1">
    <location>
        <begin position="65"/>
        <end position="193"/>
    </location>
</feature>
<organism evidence="4 5">
    <name type="scientific">Colletotrichum sojae</name>
    <dbReference type="NCBI Taxonomy" id="2175907"/>
    <lineage>
        <taxon>Eukaryota</taxon>
        <taxon>Fungi</taxon>
        <taxon>Dikarya</taxon>
        <taxon>Ascomycota</taxon>
        <taxon>Pezizomycotina</taxon>
        <taxon>Sordariomycetes</taxon>
        <taxon>Hypocreomycetidae</taxon>
        <taxon>Glomerellales</taxon>
        <taxon>Glomerellaceae</taxon>
        <taxon>Colletotrichum</taxon>
        <taxon>Colletotrichum orchidearum species complex</taxon>
    </lineage>
</organism>
<keyword evidence="3" id="KW-0732">Signal</keyword>
<name>A0A8H6MGM7_9PEZI</name>
<feature type="compositionally biased region" description="Low complexity" evidence="1">
    <location>
        <begin position="164"/>
        <end position="176"/>
    </location>
</feature>
<protein>
    <submittedName>
        <fullName evidence="4">Uncharacterized protein</fullName>
    </submittedName>
</protein>
<evidence type="ECO:0000313" key="4">
    <source>
        <dbReference type="EMBL" id="KAF6783215.1"/>
    </source>
</evidence>
<keyword evidence="2" id="KW-1133">Transmembrane helix</keyword>
<feature type="chain" id="PRO_5034173037" evidence="3">
    <location>
        <begin position="19"/>
        <end position="231"/>
    </location>
</feature>
<accession>A0A8H6MGM7</accession>
<keyword evidence="2" id="KW-0472">Membrane</keyword>
<feature type="signal peptide" evidence="3">
    <location>
        <begin position="1"/>
        <end position="18"/>
    </location>
</feature>
<feature type="compositionally biased region" description="Polar residues" evidence="1">
    <location>
        <begin position="94"/>
        <end position="104"/>
    </location>
</feature>
<evidence type="ECO:0000256" key="1">
    <source>
        <dbReference type="SAM" id="MobiDB-lite"/>
    </source>
</evidence>
<dbReference type="Proteomes" id="UP000652219">
    <property type="component" value="Unassembled WGS sequence"/>
</dbReference>
<dbReference type="EMBL" id="WIGN01000833">
    <property type="protein sequence ID" value="KAF6783215.1"/>
    <property type="molecule type" value="Genomic_DNA"/>
</dbReference>
<keyword evidence="2" id="KW-0812">Transmembrane</keyword>
<feature type="transmembrane region" description="Helical" evidence="2">
    <location>
        <begin position="211"/>
        <end position="230"/>
    </location>
</feature>
<sequence>MNTPYLFLILVFVPLLLAAPRVSPREDGCPIGATSVPSVTYTVMAPVQTIMIDMAQDDGCSWLKDASQPVLAPPMPSSGASNPESDAAGGSPGQAPQPNGTNRGPSAAASPIGDIPGGSQGDGGVTQGSAIGPGAGVPTGSGGPTKTLEAGNFGQGLPTDESRTTANANANNPATTLRTQANPPPSSTGDPPPRFVIFAGSSSKTFNVPRIYQGPFCIAMFGFWVLLNLIL</sequence>
<proteinExistence type="predicted"/>